<keyword evidence="3" id="KW-1185">Reference proteome</keyword>
<evidence type="ECO:0000313" key="2">
    <source>
        <dbReference type="EnsemblMetazoa" id="GMOY011485-PA"/>
    </source>
</evidence>
<dbReference type="Proteomes" id="UP000092444">
    <property type="component" value="Unassembled WGS sequence"/>
</dbReference>
<dbReference type="InterPro" id="IPR051093">
    <property type="entry name" value="Neuroligin/BSAL"/>
</dbReference>
<dbReference type="VEuPathDB" id="VectorBase:GMOY011485"/>
<sequence>MFRLKLTRLYVDGVVIRSGHSNLDIDDLIARNFKRSSPTDSGSSSSGSGSSNLGSNYFGGGGGSGSGSAYTNGGGFITGPHFDVLFGVVTGESIWRFSAHDIQNGFEGERRDKIIRTYVRNAYNYHLNEIFYTLLCRSWHTYACLRPNREQSRSLRANKKEFGISSKFCQKSNDLLDNLLAAGGTTLNQRPEILQPLEDNGSTVAFKMNDQMHTWLYIVISH</sequence>
<dbReference type="AlphaFoldDB" id="A0A1B0GDW1"/>
<dbReference type="PANTHER" id="PTHR43903">
    <property type="entry name" value="NEUROLIGIN"/>
    <property type="match status" value="1"/>
</dbReference>
<protein>
    <submittedName>
        <fullName evidence="2">Uncharacterized protein</fullName>
    </submittedName>
</protein>
<name>A0A1B0GDW1_GLOMM</name>
<dbReference type="EnsemblMetazoa" id="GMOY011485-RA">
    <property type="protein sequence ID" value="GMOY011485-PA"/>
    <property type="gene ID" value="GMOY011485"/>
</dbReference>
<evidence type="ECO:0000256" key="1">
    <source>
        <dbReference type="ARBA" id="ARBA00005964"/>
    </source>
</evidence>
<dbReference type="EMBL" id="CCAG010012050">
    <property type="status" value="NOT_ANNOTATED_CDS"/>
    <property type="molecule type" value="Genomic_DNA"/>
</dbReference>
<organism evidence="2 3">
    <name type="scientific">Glossina morsitans morsitans</name>
    <name type="common">Savannah tsetse fly</name>
    <dbReference type="NCBI Taxonomy" id="37546"/>
    <lineage>
        <taxon>Eukaryota</taxon>
        <taxon>Metazoa</taxon>
        <taxon>Ecdysozoa</taxon>
        <taxon>Arthropoda</taxon>
        <taxon>Hexapoda</taxon>
        <taxon>Insecta</taxon>
        <taxon>Pterygota</taxon>
        <taxon>Neoptera</taxon>
        <taxon>Endopterygota</taxon>
        <taxon>Diptera</taxon>
        <taxon>Brachycera</taxon>
        <taxon>Muscomorpha</taxon>
        <taxon>Hippoboscoidea</taxon>
        <taxon>Glossinidae</taxon>
        <taxon>Glossina</taxon>
    </lineage>
</organism>
<proteinExistence type="inferred from homology"/>
<comment type="similarity">
    <text evidence="1">Belongs to the type-B carboxylesterase/lipase family.</text>
</comment>
<dbReference type="STRING" id="37546.A0A1B0GDW1"/>
<accession>A0A1B0GDW1</accession>
<reference evidence="2" key="1">
    <citation type="submission" date="2020-05" db="UniProtKB">
        <authorList>
            <consortium name="EnsemblMetazoa"/>
        </authorList>
    </citation>
    <scope>IDENTIFICATION</scope>
    <source>
        <strain evidence="2">Yale</strain>
    </source>
</reference>
<evidence type="ECO:0000313" key="3">
    <source>
        <dbReference type="Proteomes" id="UP000092444"/>
    </source>
</evidence>